<evidence type="ECO:0000313" key="2">
    <source>
        <dbReference type="Proteomes" id="UP000235388"/>
    </source>
</evidence>
<reference evidence="1 2" key="1">
    <citation type="submission" date="2017-11" db="EMBL/GenBank/DDBJ databases">
        <title>De novo assembly and phasing of dikaryotic genomes from two isolates of Puccinia coronata f. sp. avenae, the causal agent of oat crown rust.</title>
        <authorList>
            <person name="Miller M.E."/>
            <person name="Zhang Y."/>
            <person name="Omidvar V."/>
            <person name="Sperschneider J."/>
            <person name="Schwessinger B."/>
            <person name="Raley C."/>
            <person name="Palmer J.M."/>
            <person name="Garnica D."/>
            <person name="Upadhyaya N."/>
            <person name="Rathjen J."/>
            <person name="Taylor J.M."/>
            <person name="Park R.F."/>
            <person name="Dodds P.N."/>
            <person name="Hirsch C.D."/>
            <person name="Kianian S.F."/>
            <person name="Figueroa M."/>
        </authorList>
    </citation>
    <scope>NUCLEOTIDE SEQUENCE [LARGE SCALE GENOMIC DNA]</scope>
    <source>
        <strain evidence="1">12NC29</strain>
    </source>
</reference>
<sequence length="98" mass="10100">MPHAVCTPTNGVRTVGSACGPAGRRAGHARLSGGCAGLARPPDRRARLAHLSGQAHGTNLHTLQTGVHGQHACLEGVQALHALRTGVHGWHTCPARLT</sequence>
<comment type="caution">
    <text evidence="1">The sequence shown here is derived from an EMBL/GenBank/DDBJ whole genome shotgun (WGS) entry which is preliminary data.</text>
</comment>
<evidence type="ECO:0000313" key="1">
    <source>
        <dbReference type="EMBL" id="PLW11801.1"/>
    </source>
</evidence>
<protein>
    <submittedName>
        <fullName evidence="1">Uncharacterized protein</fullName>
    </submittedName>
</protein>
<dbReference type="AlphaFoldDB" id="A0A2N5SEX7"/>
<gene>
    <name evidence="1" type="ORF">PCANC_26348</name>
</gene>
<accession>A0A2N5SEX7</accession>
<organism evidence="1 2">
    <name type="scientific">Puccinia coronata f. sp. avenae</name>
    <dbReference type="NCBI Taxonomy" id="200324"/>
    <lineage>
        <taxon>Eukaryota</taxon>
        <taxon>Fungi</taxon>
        <taxon>Dikarya</taxon>
        <taxon>Basidiomycota</taxon>
        <taxon>Pucciniomycotina</taxon>
        <taxon>Pucciniomycetes</taxon>
        <taxon>Pucciniales</taxon>
        <taxon>Pucciniaceae</taxon>
        <taxon>Puccinia</taxon>
    </lineage>
</organism>
<dbReference type="EMBL" id="PGCJ01001005">
    <property type="protein sequence ID" value="PLW11801.1"/>
    <property type="molecule type" value="Genomic_DNA"/>
</dbReference>
<name>A0A2N5SEX7_9BASI</name>
<proteinExistence type="predicted"/>
<keyword evidence="2" id="KW-1185">Reference proteome</keyword>
<dbReference type="Proteomes" id="UP000235388">
    <property type="component" value="Unassembled WGS sequence"/>
</dbReference>
<dbReference type="STRING" id="200324.A0A2N5SEX7"/>